<dbReference type="InterPro" id="IPR027417">
    <property type="entry name" value="P-loop_NTPase"/>
</dbReference>
<dbReference type="SUPFAM" id="SSF52047">
    <property type="entry name" value="RNI-like"/>
    <property type="match status" value="1"/>
</dbReference>
<dbReference type="PANTHER" id="PTHR33463">
    <property type="entry name" value="NB-ARC DOMAIN-CONTAINING PROTEIN-RELATED"/>
    <property type="match status" value="1"/>
</dbReference>
<dbReference type="InterPro" id="IPR032675">
    <property type="entry name" value="LRR_dom_sf"/>
</dbReference>
<name>A0A484MP53_9ASTE</name>
<dbReference type="InterPro" id="IPR050905">
    <property type="entry name" value="Plant_NBS-LRR"/>
</dbReference>
<dbReference type="SUPFAM" id="SSF52058">
    <property type="entry name" value="L domain-like"/>
    <property type="match status" value="1"/>
</dbReference>
<dbReference type="Gene3D" id="3.80.10.10">
    <property type="entry name" value="Ribonuclease Inhibitor"/>
    <property type="match status" value="5"/>
</dbReference>
<dbReference type="Proteomes" id="UP000595140">
    <property type="component" value="Unassembled WGS sequence"/>
</dbReference>
<sequence length="1542" mass="174602">MPVPAVTGKLGSTIGGKLVELTVEPILKEIGYVIFYRHNLTEHEDALKELKNRRDVVQIRVDEARRQGEEIYGQVKDWISKADEITSGVCKGTPGLEAKKMTMRIRELKDKGKFDSVSHFIPPKLVGVPPTSEENDELIESRISIRNQVLEALKGSSRVGLCGLPGVGKTTLAKEIAKVADEHKEIFGLVVWATVTPNSKLKSLQAQIAEPAGVKFNTKIVNARAKHLLQRYAVGLGLLEDVHSMKDAHDTLDEDISDLKASSLLLDSFSDDRVTMHELFRDFALEEQEPLAVRRKGGKVDLENIEGCTRLVLDEWDRKLPGELPCPKLEFFLLNNGEEDSDLTIPDNFFKSLNELRAMGFSGVSFSSLSTLGHLQKLRTLCLESCGLKDISQVGNLKSLRVLSFAGSKIKQLPGALARLRCLQVLDLSDCYYLKVIPPKVLSSLTRLEVLNMKGSFCQWEAIEGPTKESRNASLDELKHLTNLYDLTIHIPQKIAVPEDLFQDMPLERYMISHGGTSSKWFVPGDAAFPHQRVGLEHLEVRECKSMKAILGSSTNKDSIIDVIVFHALRTMNMTNMPMLSAFYEQEEEEINAKRKSLFNSKISFPKIESLEVAGLNRSIQSLWADDDQLPHNSFAILKRLIVEKCGFVERLVPFHVLKCLRHLERVEVEDCDKLEVVFDFEEHCTSEEIQYSPFSLKKLSLHKLPQLKHVWGNWPQETTVMSFPCLEEVEIKECETRLTSMFPSSQLQDEEYPLFPHQKVVQNMKRFTCDGKFAKMVWDGQIPDNYFSNLEEVFLYLDDDDDESVDTTIRRGLYQSKFPNLQKLEFKGDEKPPILFSSSSVELEPPRDNEAVATFKTLVFEARHFLEQQICIDDTEPAFLCQNLQTLDISGCPNLINLGPSLIYFTNLREIIVSYCDKMTSLLVPSTSRGLSQLTRLTITDCCQMKEVVAEQQVLEEDGGDGTTSGREIIVFQKLESLELEYLPCLRSFCNSNDHAFSFPSLAEVIIRKCPGMIIFCQGDVHTPNLKGVTLEERSMGKQQPHWEGSLNQTIQYFLLSQVKGLELCPEMRSLWMEKRSQRMAFSRLEDLTVESCDFLSECVIPTHLVASLRRLKVLVVRNCQYIKTIFCPEDGCKWFQSLQKLHVTNCKSLEYIFMGSAAKGFEDNESLEEKSSKFLFARLESLKLEKLPYLKGFCLQRCTFECPQLAELRVSQCENITAFGTEMARIITNSGERDELEQSQTHLFLAEKVIPNIERLSLSKKDVTLIKNHQFETNLFDEVEDLTLGGFVGGESAAAAASSLPFDFLERFPKLLRLRVEHSAFEEIFSSQPQQHTFCSSLEELELAYLEELNAIWNHDDHSSSSSSSQFQPLHLNLESLKVDCCPNLIMLVPASASLANLTHLKVSGCHQLTYLFTDSTAKSLVYLETLAVKECRKMKEIVRNESEEDAAGITLNGLRKLELDALPSFEGFCLKNQTFQFPDLTGVTIKGCHQMKMFSLGDLETPQLEGVDIDDSSMRLKRDLNKTIELFVSKKVPKTQYKA</sequence>
<dbReference type="OrthoDB" id="1747797at2759"/>
<evidence type="ECO:0000256" key="2">
    <source>
        <dbReference type="ARBA" id="ARBA00008894"/>
    </source>
</evidence>
<evidence type="ECO:0000256" key="4">
    <source>
        <dbReference type="ARBA" id="ARBA00022821"/>
    </source>
</evidence>
<evidence type="ECO:0000256" key="1">
    <source>
        <dbReference type="ARBA" id="ARBA00004474"/>
    </source>
</evidence>
<dbReference type="InterPro" id="IPR003593">
    <property type="entry name" value="AAA+_ATPase"/>
</dbReference>
<dbReference type="InterPro" id="IPR002182">
    <property type="entry name" value="NB-ARC"/>
</dbReference>
<evidence type="ECO:0000256" key="3">
    <source>
        <dbReference type="ARBA" id="ARBA00022737"/>
    </source>
</evidence>
<evidence type="ECO:0000313" key="7">
    <source>
        <dbReference type="EMBL" id="VFQ89838.1"/>
    </source>
</evidence>
<dbReference type="Pfam" id="PF23598">
    <property type="entry name" value="LRR_14"/>
    <property type="match status" value="1"/>
</dbReference>
<reference evidence="7 8" key="1">
    <citation type="submission" date="2018-04" db="EMBL/GenBank/DDBJ databases">
        <authorList>
            <person name="Vogel A."/>
        </authorList>
    </citation>
    <scope>NUCLEOTIDE SEQUENCE [LARGE SCALE GENOMIC DNA]</scope>
</reference>
<proteinExistence type="inferred from homology"/>
<keyword evidence="8" id="KW-1185">Reference proteome</keyword>
<protein>
    <recommendedName>
        <fullName evidence="6">AAA+ ATPase domain-containing protein</fullName>
    </recommendedName>
</protein>
<evidence type="ECO:0000256" key="5">
    <source>
        <dbReference type="SAM" id="Coils"/>
    </source>
</evidence>
<dbReference type="InterPro" id="IPR055414">
    <property type="entry name" value="LRR_R13L4/SHOC2-like"/>
</dbReference>
<feature type="domain" description="AAA+ ATPase" evidence="6">
    <location>
        <begin position="155"/>
        <end position="306"/>
    </location>
</feature>
<dbReference type="SMART" id="SM00382">
    <property type="entry name" value="AAA"/>
    <property type="match status" value="1"/>
</dbReference>
<dbReference type="EMBL" id="OOIL02003902">
    <property type="protein sequence ID" value="VFQ89838.1"/>
    <property type="molecule type" value="Genomic_DNA"/>
</dbReference>
<gene>
    <name evidence="7" type="ORF">CCAM_LOCUS31614</name>
</gene>
<dbReference type="GO" id="GO:0043531">
    <property type="term" value="F:ADP binding"/>
    <property type="evidence" value="ECO:0007669"/>
    <property type="project" value="InterPro"/>
</dbReference>
<dbReference type="Pfam" id="PF23247">
    <property type="entry name" value="LRR_RPS2"/>
    <property type="match status" value="6"/>
</dbReference>
<feature type="coiled-coil region" evidence="5">
    <location>
        <begin position="33"/>
        <end position="67"/>
    </location>
</feature>
<dbReference type="PRINTS" id="PR00364">
    <property type="entry name" value="DISEASERSIST"/>
</dbReference>
<dbReference type="InterPro" id="IPR006553">
    <property type="entry name" value="Leu-rich_rpt_Cys-con_subtyp"/>
</dbReference>
<dbReference type="SMART" id="SM00367">
    <property type="entry name" value="LRR_CC"/>
    <property type="match status" value="4"/>
</dbReference>
<evidence type="ECO:0000313" key="8">
    <source>
        <dbReference type="Proteomes" id="UP000595140"/>
    </source>
</evidence>
<dbReference type="GO" id="GO:0006952">
    <property type="term" value="P:defense response"/>
    <property type="evidence" value="ECO:0007669"/>
    <property type="project" value="UniProtKB-KW"/>
</dbReference>
<accession>A0A484MP53</accession>
<keyword evidence="3" id="KW-0677">Repeat</keyword>
<keyword evidence="4" id="KW-0611">Plant defense</keyword>
<dbReference type="InterPro" id="IPR057135">
    <property type="entry name" value="At4g27190-like_LRR"/>
</dbReference>
<organism evidence="7 8">
    <name type="scientific">Cuscuta campestris</name>
    <dbReference type="NCBI Taxonomy" id="132261"/>
    <lineage>
        <taxon>Eukaryota</taxon>
        <taxon>Viridiplantae</taxon>
        <taxon>Streptophyta</taxon>
        <taxon>Embryophyta</taxon>
        <taxon>Tracheophyta</taxon>
        <taxon>Spermatophyta</taxon>
        <taxon>Magnoliopsida</taxon>
        <taxon>eudicotyledons</taxon>
        <taxon>Gunneridae</taxon>
        <taxon>Pentapetalae</taxon>
        <taxon>asterids</taxon>
        <taxon>lamiids</taxon>
        <taxon>Solanales</taxon>
        <taxon>Convolvulaceae</taxon>
        <taxon>Cuscuteae</taxon>
        <taxon>Cuscuta</taxon>
        <taxon>Cuscuta subgen. Grammica</taxon>
        <taxon>Cuscuta sect. Cleistogrammica</taxon>
    </lineage>
</organism>
<evidence type="ECO:0000259" key="6">
    <source>
        <dbReference type="SMART" id="SM00382"/>
    </source>
</evidence>
<keyword evidence="5" id="KW-0175">Coiled coil</keyword>
<dbReference type="Pfam" id="PF00931">
    <property type="entry name" value="NB-ARC"/>
    <property type="match status" value="1"/>
</dbReference>
<dbReference type="GO" id="GO:0009536">
    <property type="term" value="C:plastid"/>
    <property type="evidence" value="ECO:0007669"/>
    <property type="project" value="UniProtKB-SubCell"/>
</dbReference>
<dbReference type="SUPFAM" id="SSF52540">
    <property type="entry name" value="P-loop containing nucleoside triphosphate hydrolases"/>
    <property type="match status" value="1"/>
</dbReference>
<dbReference type="Gene3D" id="3.40.50.300">
    <property type="entry name" value="P-loop containing nucleotide triphosphate hydrolases"/>
    <property type="match status" value="1"/>
</dbReference>
<comment type="similarity">
    <text evidence="2">Belongs to the disease resistance NB-LRR family.</text>
</comment>
<dbReference type="PANTHER" id="PTHR33463:SF147">
    <property type="entry name" value="NB-ARC DOMAIN-CONTAINING PROTEIN"/>
    <property type="match status" value="1"/>
</dbReference>
<comment type="subcellular location">
    <subcellularLocation>
        <location evidence="1">Plastid</location>
    </subcellularLocation>
</comment>